<dbReference type="Proteomes" id="UP000244904">
    <property type="component" value="Unassembled WGS sequence"/>
</dbReference>
<keyword evidence="2" id="KW-0964">Secreted</keyword>
<dbReference type="GO" id="GO:0005509">
    <property type="term" value="F:calcium ion binding"/>
    <property type="evidence" value="ECO:0007669"/>
    <property type="project" value="InterPro"/>
</dbReference>
<keyword evidence="4" id="KW-1185">Reference proteome</keyword>
<dbReference type="InterPro" id="IPR001343">
    <property type="entry name" value="Hemolysn_Ca-bd"/>
</dbReference>
<dbReference type="SUPFAM" id="SSF51120">
    <property type="entry name" value="beta-Roll"/>
    <property type="match status" value="5"/>
</dbReference>
<organism evidence="3 4">
    <name type="scientific">Pseudoprimorskyibacter insulae</name>
    <dbReference type="NCBI Taxonomy" id="1695997"/>
    <lineage>
        <taxon>Bacteria</taxon>
        <taxon>Pseudomonadati</taxon>
        <taxon>Pseudomonadota</taxon>
        <taxon>Alphaproteobacteria</taxon>
        <taxon>Rhodobacterales</taxon>
        <taxon>Paracoccaceae</taxon>
        <taxon>Pseudoprimorskyibacter</taxon>
    </lineage>
</organism>
<evidence type="ECO:0000256" key="2">
    <source>
        <dbReference type="ARBA" id="ARBA00022525"/>
    </source>
</evidence>
<dbReference type="InterPro" id="IPR011049">
    <property type="entry name" value="Serralysin-like_metalloprot_C"/>
</dbReference>
<evidence type="ECO:0000313" key="3">
    <source>
        <dbReference type="EMBL" id="SPF80265.1"/>
    </source>
</evidence>
<dbReference type="Gene3D" id="2.150.10.10">
    <property type="entry name" value="Serralysin-like metalloprotease, C-terminal"/>
    <property type="match status" value="5"/>
</dbReference>
<reference evidence="4" key="1">
    <citation type="submission" date="2018-03" db="EMBL/GenBank/DDBJ databases">
        <authorList>
            <person name="Rodrigo-Torres L."/>
            <person name="Arahal R. D."/>
            <person name="Lucena T."/>
        </authorList>
    </citation>
    <scope>NUCLEOTIDE SEQUENCE [LARGE SCALE GENOMIC DNA]</scope>
    <source>
        <strain evidence="4">CECT 8871</strain>
    </source>
</reference>
<gene>
    <name evidence="3" type="primary">cya_9</name>
    <name evidence="3" type="ORF">PRI8871_02072</name>
</gene>
<accession>A0A2R8AW52</accession>
<dbReference type="GO" id="GO:0005576">
    <property type="term" value="C:extracellular region"/>
    <property type="evidence" value="ECO:0007669"/>
    <property type="project" value="UniProtKB-SubCell"/>
</dbReference>
<dbReference type="InterPro" id="IPR050557">
    <property type="entry name" value="RTX_toxin/Mannuronan_C5-epim"/>
</dbReference>
<dbReference type="PANTHER" id="PTHR38340:SF1">
    <property type="entry name" value="S-LAYER PROTEIN"/>
    <property type="match status" value="1"/>
</dbReference>
<comment type="subcellular location">
    <subcellularLocation>
        <location evidence="1">Secreted</location>
    </subcellularLocation>
</comment>
<proteinExistence type="predicted"/>
<protein>
    <submittedName>
        <fullName evidence="3">Bifunctional hemolysin/adenylate cyclase</fullName>
    </submittedName>
</protein>
<name>A0A2R8AW52_9RHOB</name>
<dbReference type="RefSeq" id="WP_108886134.1">
    <property type="nucleotide sequence ID" value="NZ_OMOJ01000003.1"/>
</dbReference>
<dbReference type="PRINTS" id="PR00313">
    <property type="entry name" value="CABNDNGRPT"/>
</dbReference>
<sequence>MTFAFTTGLTKDPVAFNEIEQTGLGIDLTTVFPSGIKIGDVTYTSIRIGGEQHLRLFSEDSTETVDIWAFAGRTTSSQFTVGPRGITTYWNDYGDGDVSLGYGLDGSSVILDVSNMPHYKGPSEAYSYQVELIYRGGADVEVIFRYSDIHGNASNLAENGFLIGDDFYQPQFGQDQTIYERDWDSLVGNTGVEGVWQFRISDGQLNLDDLGVSPETLQGTDGNDSLTGDFMSDELIGQLGADTLTAGPGEDTIDAGGGNDMILPGKGTDAITTGDGRDSVEGSANDLAGETVLDFAPEDVIRLTDVALGTTVQFQQFAGRTAVFGDPTGDGKVDFSMLLEGSFDPAALSYDLIVESVSVFDPDRAVVLIGQRDFTAETPGHLFGNDLANTMSGTAGADTIWSGVGDDVILGGSGDDSLMGDVGDDTIRPGLGLDSIIGGAGGDAILGTAAELSGDTLTGFGATDGVRIEGASIAASARLDVGAGRTILFADTTGDGSEDFNLTFLGAYSASDFAITQAGTDTLVTLTTPTGTTDYDTLTGTPFADTILGLGGRDQLFGGDGADSINGGTGHDTINGGLGADTLTGGDGTDQFNGTLAELNGDLIADFDFHGRVVFEATAFAEWRIEGTGTGSAFIATTLGGTTDDFQLNFAFDASALNMTTSVIGTSTYLTARTFIGTENRDVETGSYVAVTLLGMGGDDYLEASNYGDLLDGGAGNDALEGKNGDDTLLGGAGNDTLNGGQGSDLLKGGAGDDYFLLSVNRYSTLETHNDTAIGGAGSDRIIGGAKGDLIYGGGEDGDLADFLYGRGGNDTIFGDEGSDELRGDDGDDLLDGGTGGDFIVGGAGNDTLSGGAHGDMLLGGAGDDFLNGGFGHDRLNGGDGADRFYHLGSRAHGADWVQDYDAAEGDMLYLGNPNVGKAQLQVNFSAATGAGDAAVSEAFVIYKPDGRILWALVDGGDQASINVQTDAGVFDLLA</sequence>
<evidence type="ECO:0000313" key="4">
    <source>
        <dbReference type="Proteomes" id="UP000244904"/>
    </source>
</evidence>
<dbReference type="Pfam" id="PF00353">
    <property type="entry name" value="HemolysinCabind"/>
    <property type="match status" value="9"/>
</dbReference>
<dbReference type="AlphaFoldDB" id="A0A2R8AW52"/>
<dbReference type="OrthoDB" id="733404at2"/>
<dbReference type="InterPro" id="IPR018511">
    <property type="entry name" value="Hemolysin-typ_Ca-bd_CS"/>
</dbReference>
<dbReference type="PROSITE" id="PS00330">
    <property type="entry name" value="HEMOLYSIN_CALCIUM"/>
    <property type="match status" value="10"/>
</dbReference>
<dbReference type="PANTHER" id="PTHR38340">
    <property type="entry name" value="S-LAYER PROTEIN"/>
    <property type="match status" value="1"/>
</dbReference>
<dbReference type="EMBL" id="OMOJ01000003">
    <property type="protein sequence ID" value="SPF80265.1"/>
    <property type="molecule type" value="Genomic_DNA"/>
</dbReference>
<evidence type="ECO:0000256" key="1">
    <source>
        <dbReference type="ARBA" id="ARBA00004613"/>
    </source>
</evidence>